<dbReference type="RefSeq" id="WP_194739074.1">
    <property type="nucleotide sequence ID" value="NZ_JADKYY010000005.1"/>
</dbReference>
<sequence length="159" mass="18768">MLFIGLGYIQKKKRHNKKQLSTTKYLESSKNEPAPISDTIRMDLLDKLRIFEIDKQFLKKDISLSFLAKEFKTNSSHLSHVINKEKELSFTNYINKLRIEYIKTLMLSDRKYMNYTVDALGEEAGMASRQNFSKYFVKYSGYSVKDFISKYDLQNSWSE</sequence>
<evidence type="ECO:0000313" key="4">
    <source>
        <dbReference type="Proteomes" id="UP000694480"/>
    </source>
</evidence>
<feature type="domain" description="HTH araC/xylS-type" evidence="2">
    <location>
        <begin position="48"/>
        <end position="150"/>
    </location>
</feature>
<organism evidence="3 4">
    <name type="scientific">Planobacterium oryzisoli</name>
    <dbReference type="NCBI Taxonomy" id="2771435"/>
    <lineage>
        <taxon>Bacteria</taxon>
        <taxon>Pseudomonadati</taxon>
        <taxon>Bacteroidota</taxon>
        <taxon>Flavobacteriia</taxon>
        <taxon>Flavobacteriales</taxon>
        <taxon>Weeksellaceae</taxon>
        <taxon>Chryseobacterium group</taxon>
        <taxon>Chryseobacterium</taxon>
    </lineage>
</organism>
<dbReference type="Gene3D" id="1.10.10.60">
    <property type="entry name" value="Homeodomain-like"/>
    <property type="match status" value="2"/>
</dbReference>
<dbReference type="Proteomes" id="UP000694480">
    <property type="component" value="Unassembled WGS sequence"/>
</dbReference>
<evidence type="ECO:0000259" key="2">
    <source>
        <dbReference type="PROSITE" id="PS01124"/>
    </source>
</evidence>
<dbReference type="PANTHER" id="PTHR43280:SF28">
    <property type="entry name" value="HTH-TYPE TRANSCRIPTIONAL ACTIVATOR RHAS"/>
    <property type="match status" value="1"/>
</dbReference>
<dbReference type="GO" id="GO:0003700">
    <property type="term" value="F:DNA-binding transcription factor activity"/>
    <property type="evidence" value="ECO:0007669"/>
    <property type="project" value="InterPro"/>
</dbReference>
<dbReference type="Pfam" id="PF12833">
    <property type="entry name" value="HTH_18"/>
    <property type="match status" value="1"/>
</dbReference>
<reference evidence="3" key="1">
    <citation type="submission" date="2020-11" db="EMBL/GenBank/DDBJ databases">
        <title>Genome seq and assembly of Planobacterium sp.</title>
        <authorList>
            <person name="Chhetri G."/>
        </authorList>
    </citation>
    <scope>NUCLEOTIDE SEQUENCE</scope>
    <source>
        <strain evidence="3">GCR5</strain>
    </source>
</reference>
<evidence type="ECO:0000313" key="3">
    <source>
        <dbReference type="EMBL" id="MBF5027142.1"/>
    </source>
</evidence>
<gene>
    <name evidence="3" type="ORF">IC612_04950</name>
</gene>
<accession>A0A931E8W9</accession>
<dbReference type="InterPro" id="IPR018060">
    <property type="entry name" value="HTH_AraC"/>
</dbReference>
<dbReference type="PANTHER" id="PTHR43280">
    <property type="entry name" value="ARAC-FAMILY TRANSCRIPTIONAL REGULATOR"/>
    <property type="match status" value="1"/>
</dbReference>
<evidence type="ECO:0000256" key="1">
    <source>
        <dbReference type="ARBA" id="ARBA00023125"/>
    </source>
</evidence>
<protein>
    <submittedName>
        <fullName evidence="3">Helix-turn-helix transcriptional regulator</fullName>
    </submittedName>
</protein>
<dbReference type="SMART" id="SM00342">
    <property type="entry name" value="HTH_ARAC"/>
    <property type="match status" value="1"/>
</dbReference>
<name>A0A931E8W9_9FLAO</name>
<keyword evidence="4" id="KW-1185">Reference proteome</keyword>
<keyword evidence="1" id="KW-0238">DNA-binding</keyword>
<proteinExistence type="predicted"/>
<dbReference type="EMBL" id="JADKYY010000005">
    <property type="protein sequence ID" value="MBF5027142.1"/>
    <property type="molecule type" value="Genomic_DNA"/>
</dbReference>
<comment type="caution">
    <text evidence="3">The sequence shown here is derived from an EMBL/GenBank/DDBJ whole genome shotgun (WGS) entry which is preliminary data.</text>
</comment>
<dbReference type="GO" id="GO:0043565">
    <property type="term" value="F:sequence-specific DNA binding"/>
    <property type="evidence" value="ECO:0007669"/>
    <property type="project" value="InterPro"/>
</dbReference>
<dbReference type="AlphaFoldDB" id="A0A931E8W9"/>
<dbReference type="PROSITE" id="PS01124">
    <property type="entry name" value="HTH_ARAC_FAMILY_2"/>
    <property type="match status" value="1"/>
</dbReference>